<organism evidence="2 3">
    <name type="scientific">Mycolicibacterium aubagnense</name>
    <dbReference type="NCBI Taxonomy" id="319707"/>
    <lineage>
        <taxon>Bacteria</taxon>
        <taxon>Bacillati</taxon>
        <taxon>Actinomycetota</taxon>
        <taxon>Actinomycetes</taxon>
        <taxon>Mycobacteriales</taxon>
        <taxon>Mycobacteriaceae</taxon>
        <taxon>Mycolicibacterium</taxon>
    </lineage>
</organism>
<reference evidence="2 3" key="1">
    <citation type="journal article" date="2019" name="Emerg. Microbes Infect.">
        <title>Comprehensive subspecies identification of 175 nontuberculous mycobacteria species based on 7547 genomic profiles.</title>
        <authorList>
            <person name="Matsumoto Y."/>
            <person name="Kinjo T."/>
            <person name="Motooka D."/>
            <person name="Nabeya D."/>
            <person name="Jung N."/>
            <person name="Uechi K."/>
            <person name="Horii T."/>
            <person name="Iida T."/>
            <person name="Fujita J."/>
            <person name="Nakamura S."/>
        </authorList>
    </citation>
    <scope>NUCLEOTIDE SEQUENCE [LARGE SCALE GENOMIC DNA]</scope>
    <source>
        <strain evidence="2 3">JCM 15296</strain>
    </source>
</reference>
<dbReference type="Gene3D" id="3.40.470.10">
    <property type="entry name" value="Uracil-DNA glycosylase-like domain"/>
    <property type="match status" value="1"/>
</dbReference>
<feature type="domain" description="Uracil-DNA glycosylase-like" evidence="1">
    <location>
        <begin position="20"/>
        <end position="114"/>
    </location>
</feature>
<dbReference type="Pfam" id="PF03167">
    <property type="entry name" value="UDG"/>
    <property type="match status" value="1"/>
</dbReference>
<evidence type="ECO:0000313" key="2">
    <source>
        <dbReference type="EMBL" id="BBX86676.1"/>
    </source>
</evidence>
<dbReference type="EMBL" id="AP022577">
    <property type="protein sequence ID" value="BBX86676.1"/>
    <property type="molecule type" value="Genomic_DNA"/>
</dbReference>
<dbReference type="Proteomes" id="UP000465609">
    <property type="component" value="Chromosome"/>
</dbReference>
<dbReference type="InterPro" id="IPR026353">
    <property type="entry name" value="Hypoxan-DNA_Glyclase"/>
</dbReference>
<accession>A0ABM7IIN9</accession>
<name>A0ABM7IIN9_9MYCO</name>
<dbReference type="CDD" id="cd10032">
    <property type="entry name" value="UDG-F6_HDG"/>
    <property type="match status" value="1"/>
</dbReference>
<dbReference type="InterPro" id="IPR036895">
    <property type="entry name" value="Uracil-DNA_glycosylase-like_sf"/>
</dbReference>
<dbReference type="InterPro" id="IPR005122">
    <property type="entry name" value="Uracil-DNA_glycosylase-like"/>
</dbReference>
<evidence type="ECO:0000259" key="1">
    <source>
        <dbReference type="Pfam" id="PF03167"/>
    </source>
</evidence>
<proteinExistence type="predicted"/>
<dbReference type="NCBIfam" id="TIGR04274">
    <property type="entry name" value="hypoxanDNAglyco"/>
    <property type="match status" value="1"/>
</dbReference>
<evidence type="ECO:0000313" key="3">
    <source>
        <dbReference type="Proteomes" id="UP000465609"/>
    </source>
</evidence>
<dbReference type="SUPFAM" id="SSF52141">
    <property type="entry name" value="Uracil-DNA glycosylase-like"/>
    <property type="match status" value="1"/>
</dbReference>
<keyword evidence="3" id="KW-1185">Reference proteome</keyword>
<sequence>MAHMTEPQMPLRTGLPAIVGANPRVLILGSFPSEKSLDTGEYYANTRNQFWRLLGALFGFDAELPYPERIAAVTRAGVALWDVVCSCRRAGSMDANIDRKTLVLNDFNAFLTEHPTIERGFVNGLTAYTLFQQADIALPAARLPSSSGALTMSFTEKLAAWRVVG</sequence>
<gene>
    <name evidence="2" type="ORF">MAUB_45490</name>
</gene>
<protein>
    <submittedName>
        <fullName evidence="2">DNA-deoxyinosine glycosylase</fullName>
    </submittedName>
</protein>